<dbReference type="CDD" id="cd07834">
    <property type="entry name" value="STKc_MAPK"/>
    <property type="match status" value="1"/>
</dbReference>
<dbReference type="EMBL" id="CDMZ01000861">
    <property type="protein sequence ID" value="CEM22857.1"/>
    <property type="molecule type" value="Genomic_DNA"/>
</dbReference>
<accession>A0A0G4G3V7</accession>
<dbReference type="AlphaFoldDB" id="A0A0G4G3V7"/>
<name>A0A0G4G3V7_9ALVE</name>
<dbReference type="PROSITE" id="PS01351">
    <property type="entry name" value="MAPK"/>
    <property type="match status" value="1"/>
</dbReference>
<keyword evidence="3 6" id="KW-0547">Nucleotide-binding</keyword>
<dbReference type="GO" id="GO:0004707">
    <property type="term" value="F:MAP kinase activity"/>
    <property type="evidence" value="ECO:0007669"/>
    <property type="project" value="UniProtKB-EC"/>
</dbReference>
<dbReference type="SUPFAM" id="SSF56112">
    <property type="entry name" value="Protein kinase-like (PK-like)"/>
    <property type="match status" value="1"/>
</dbReference>
<evidence type="ECO:0000256" key="5">
    <source>
        <dbReference type="ARBA" id="ARBA00022840"/>
    </source>
</evidence>
<feature type="compositionally biased region" description="Polar residues" evidence="8">
    <location>
        <begin position="182"/>
        <end position="194"/>
    </location>
</feature>
<dbReference type="PROSITE" id="PS00108">
    <property type="entry name" value="PROTEIN_KINASE_ST"/>
    <property type="match status" value="1"/>
</dbReference>
<dbReference type="InterPro" id="IPR017441">
    <property type="entry name" value="Protein_kinase_ATP_BS"/>
</dbReference>
<evidence type="ECO:0000313" key="10">
    <source>
        <dbReference type="EMBL" id="CEM22857.1"/>
    </source>
</evidence>
<organism evidence="10">
    <name type="scientific">Chromera velia CCMP2878</name>
    <dbReference type="NCBI Taxonomy" id="1169474"/>
    <lineage>
        <taxon>Eukaryota</taxon>
        <taxon>Sar</taxon>
        <taxon>Alveolata</taxon>
        <taxon>Colpodellida</taxon>
        <taxon>Chromeraceae</taxon>
        <taxon>Chromera</taxon>
    </lineage>
</organism>
<keyword evidence="2 7" id="KW-0808">Transferase</keyword>
<sequence>MSHERRRNEWHGVSDRYDIRAVIGTGSYGSVAEARDLRTGSNVAVKKIHRVFDDLVDCKRILREIAILNRLSHPFVVRPIDLCVPTDLERFNELFLVLEIADSDFKKLFKTRVFLGEVHVRVLLYNLLVGVKYIHSAGIYHRDLKPANCLVNQDCTVKICDFGLARTVHDYCNGIETPSHQASTTASETASPRTASPPSQSVSPQPQQGHTAAPPHSAPAASKDGPASGNGETGGPIRRLASRGGPVTRGMAQAIESFRRLTERAAPPPPPPPPPPPKIKRTLTAHVVTRWYRAPELILLEESYSEAVDLWAVGCVFAELMNMMKTNLPFPEDRTALFPGGSCFPLSPDKNDYRHGVSSSSSRSKIQDQLSLIFNVIGTPSKEDLQGLQKTDAQSYVKGFGHKQRQDLRAKFPGSSEAALDLLARFLIFNPQKRITAEDALEHPFFDGARDKKLEVDAEGPCVLPFDDDAALTEEELRTALLREVGRFHPEVLQAIPSAAGQPPSAAAVSAPQQQHGGLLAPPTSMHPHYHHHAHPHHHHPPPQPIHAPVPPPVSRKGPLPPPARVSSSCRRVL</sequence>
<feature type="binding site" evidence="6">
    <location>
        <position position="47"/>
    </location>
    <ligand>
        <name>ATP</name>
        <dbReference type="ChEBI" id="CHEBI:30616"/>
    </ligand>
</feature>
<feature type="region of interest" description="Disordered" evidence="8">
    <location>
        <begin position="499"/>
        <end position="574"/>
    </location>
</feature>
<dbReference type="PROSITE" id="PS50011">
    <property type="entry name" value="PROTEIN_KINASE_DOM"/>
    <property type="match status" value="1"/>
</dbReference>
<evidence type="ECO:0000256" key="8">
    <source>
        <dbReference type="SAM" id="MobiDB-lite"/>
    </source>
</evidence>
<feature type="compositionally biased region" description="Low complexity" evidence="8">
    <location>
        <begin position="499"/>
        <end position="515"/>
    </location>
</feature>
<evidence type="ECO:0000256" key="2">
    <source>
        <dbReference type="ARBA" id="ARBA00022679"/>
    </source>
</evidence>
<keyword evidence="5 6" id="KW-0067">ATP-binding</keyword>
<keyword evidence="4 7" id="KW-0418">Kinase</keyword>
<evidence type="ECO:0000256" key="3">
    <source>
        <dbReference type="ARBA" id="ARBA00022741"/>
    </source>
</evidence>
<feature type="domain" description="Protein kinase" evidence="9">
    <location>
        <begin position="17"/>
        <end position="446"/>
    </location>
</feature>
<evidence type="ECO:0000256" key="4">
    <source>
        <dbReference type="ARBA" id="ARBA00022777"/>
    </source>
</evidence>
<dbReference type="Gene3D" id="3.30.200.20">
    <property type="entry name" value="Phosphorylase Kinase, domain 1"/>
    <property type="match status" value="1"/>
</dbReference>
<dbReference type="InterPro" id="IPR050117">
    <property type="entry name" value="MAPK"/>
</dbReference>
<dbReference type="Gene3D" id="1.10.510.10">
    <property type="entry name" value="Transferase(Phosphotransferase) domain 1"/>
    <property type="match status" value="1"/>
</dbReference>
<evidence type="ECO:0000256" key="7">
    <source>
        <dbReference type="RuleBase" id="RU361165"/>
    </source>
</evidence>
<feature type="compositionally biased region" description="Basic residues" evidence="8">
    <location>
        <begin position="528"/>
        <end position="541"/>
    </location>
</feature>
<dbReference type="GO" id="GO:0005524">
    <property type="term" value="F:ATP binding"/>
    <property type="evidence" value="ECO:0007669"/>
    <property type="project" value="UniProtKB-UniRule"/>
</dbReference>
<comment type="catalytic activity">
    <reaction evidence="7">
        <text>L-threonyl-[protein] + ATP = O-phospho-L-threonyl-[protein] + ADP + H(+)</text>
        <dbReference type="Rhea" id="RHEA:46608"/>
        <dbReference type="Rhea" id="RHEA-COMP:11060"/>
        <dbReference type="Rhea" id="RHEA-COMP:11605"/>
        <dbReference type="ChEBI" id="CHEBI:15378"/>
        <dbReference type="ChEBI" id="CHEBI:30013"/>
        <dbReference type="ChEBI" id="CHEBI:30616"/>
        <dbReference type="ChEBI" id="CHEBI:61977"/>
        <dbReference type="ChEBI" id="CHEBI:456216"/>
        <dbReference type="EC" id="2.7.11.24"/>
    </reaction>
</comment>
<feature type="compositionally biased region" description="Pro residues" evidence="8">
    <location>
        <begin position="542"/>
        <end position="564"/>
    </location>
</feature>
<comment type="cofactor">
    <cofactor evidence="7">
        <name>Mg(2+)</name>
        <dbReference type="ChEBI" id="CHEBI:18420"/>
    </cofactor>
</comment>
<reference evidence="10" key="1">
    <citation type="submission" date="2014-11" db="EMBL/GenBank/DDBJ databases">
        <authorList>
            <person name="Otto D Thomas"/>
            <person name="Naeem Raeece"/>
        </authorList>
    </citation>
    <scope>NUCLEOTIDE SEQUENCE</scope>
</reference>
<keyword evidence="1 7" id="KW-0723">Serine/threonine-protein kinase</keyword>
<proteinExistence type="inferred from homology"/>
<feature type="compositionally biased region" description="Low complexity" evidence="8">
    <location>
        <begin position="196"/>
        <end position="222"/>
    </location>
</feature>
<dbReference type="PROSITE" id="PS00107">
    <property type="entry name" value="PROTEIN_KINASE_ATP"/>
    <property type="match status" value="1"/>
</dbReference>
<dbReference type="PANTHER" id="PTHR24055">
    <property type="entry name" value="MITOGEN-ACTIVATED PROTEIN KINASE"/>
    <property type="match status" value="1"/>
</dbReference>
<dbReference type="PhylomeDB" id="A0A0G4G3V7"/>
<dbReference type="SMART" id="SM00220">
    <property type="entry name" value="S_TKc"/>
    <property type="match status" value="1"/>
</dbReference>
<dbReference type="InterPro" id="IPR011009">
    <property type="entry name" value="Kinase-like_dom_sf"/>
</dbReference>
<dbReference type="EC" id="2.7.11.24" evidence="7"/>
<keyword evidence="7" id="KW-0460">Magnesium</keyword>
<comment type="activity regulation">
    <text evidence="7">Activated by threonine and tyrosine phosphorylation.</text>
</comment>
<dbReference type="InterPro" id="IPR000719">
    <property type="entry name" value="Prot_kinase_dom"/>
</dbReference>
<evidence type="ECO:0000256" key="6">
    <source>
        <dbReference type="PROSITE-ProRule" id="PRU10141"/>
    </source>
</evidence>
<dbReference type="Pfam" id="PF00069">
    <property type="entry name" value="Pkinase"/>
    <property type="match status" value="2"/>
</dbReference>
<dbReference type="SUPFAM" id="SSF101447">
    <property type="entry name" value="Formin homology 2 domain (FH2 domain)"/>
    <property type="match status" value="1"/>
</dbReference>
<gene>
    <name evidence="10" type="ORF">Cvel_20105</name>
</gene>
<evidence type="ECO:0000256" key="1">
    <source>
        <dbReference type="ARBA" id="ARBA00022527"/>
    </source>
</evidence>
<dbReference type="InterPro" id="IPR008271">
    <property type="entry name" value="Ser/Thr_kinase_AS"/>
</dbReference>
<comment type="similarity">
    <text evidence="7">Belongs to the protein kinase superfamily. Ser/Thr protein kinase family. MAP kinase subfamily.</text>
</comment>
<dbReference type="InterPro" id="IPR003527">
    <property type="entry name" value="MAP_kinase_CS"/>
</dbReference>
<evidence type="ECO:0000259" key="9">
    <source>
        <dbReference type="PROSITE" id="PS50011"/>
    </source>
</evidence>
<feature type="region of interest" description="Disordered" evidence="8">
    <location>
        <begin position="182"/>
        <end position="247"/>
    </location>
</feature>
<protein>
    <recommendedName>
        <fullName evidence="7">Mitogen-activated protein kinase</fullName>
        <ecNumber evidence="7">2.7.11.24</ecNumber>
    </recommendedName>
</protein>
<dbReference type="VEuPathDB" id="CryptoDB:Cvel_20105"/>